<evidence type="ECO:0000313" key="1">
    <source>
        <dbReference type="EMBL" id="MBO8464901.1"/>
    </source>
</evidence>
<sequence length="54" mass="6063">MKMKAVIATDSISLLPLRGRHHPFTRPRAATLSVAITAYTIIWGNFAENHINIF</sequence>
<evidence type="ECO:0000313" key="2">
    <source>
        <dbReference type="Proteomes" id="UP000823597"/>
    </source>
</evidence>
<proteinExistence type="predicted"/>
<comment type="caution">
    <text evidence="1">The sequence shown here is derived from an EMBL/GenBank/DDBJ whole genome shotgun (WGS) entry which is preliminary data.</text>
</comment>
<reference evidence="1" key="2">
    <citation type="journal article" date="2021" name="PeerJ">
        <title>Extensive microbial diversity within the chicken gut microbiome revealed by metagenomics and culture.</title>
        <authorList>
            <person name="Gilroy R."/>
            <person name="Ravi A."/>
            <person name="Getino M."/>
            <person name="Pursley I."/>
            <person name="Horton D.L."/>
            <person name="Alikhan N.F."/>
            <person name="Baker D."/>
            <person name="Gharbi K."/>
            <person name="Hall N."/>
            <person name="Watson M."/>
            <person name="Adriaenssens E.M."/>
            <person name="Foster-Nyarko E."/>
            <person name="Jarju S."/>
            <person name="Secka A."/>
            <person name="Antonio M."/>
            <person name="Oren A."/>
            <person name="Chaudhuri R.R."/>
            <person name="La Ragione R."/>
            <person name="Hildebrand F."/>
            <person name="Pallen M.J."/>
        </authorList>
    </citation>
    <scope>NUCLEOTIDE SEQUENCE</scope>
    <source>
        <strain evidence="1">10037</strain>
    </source>
</reference>
<dbReference type="Proteomes" id="UP000823597">
    <property type="component" value="Unassembled WGS sequence"/>
</dbReference>
<reference evidence="1" key="1">
    <citation type="submission" date="2020-10" db="EMBL/GenBank/DDBJ databases">
        <authorList>
            <person name="Gilroy R."/>
        </authorList>
    </citation>
    <scope>NUCLEOTIDE SEQUENCE</scope>
    <source>
        <strain evidence="1">10037</strain>
    </source>
</reference>
<name>A0A9D9I2R4_9BACT</name>
<protein>
    <submittedName>
        <fullName evidence="1">Uncharacterized protein</fullName>
    </submittedName>
</protein>
<accession>A0A9D9I2R4</accession>
<gene>
    <name evidence="1" type="ORF">IAB93_02755</name>
</gene>
<organism evidence="1 2">
    <name type="scientific">Candidatus Merdivivens pullistercoris</name>
    <dbReference type="NCBI Taxonomy" id="2840873"/>
    <lineage>
        <taxon>Bacteria</taxon>
        <taxon>Pseudomonadati</taxon>
        <taxon>Bacteroidota</taxon>
        <taxon>Bacteroidia</taxon>
        <taxon>Bacteroidales</taxon>
        <taxon>Muribaculaceae</taxon>
        <taxon>Muribaculaceae incertae sedis</taxon>
        <taxon>Candidatus Merdivivens</taxon>
    </lineage>
</organism>
<dbReference type="EMBL" id="JADIME010000031">
    <property type="protein sequence ID" value="MBO8464901.1"/>
    <property type="molecule type" value="Genomic_DNA"/>
</dbReference>
<dbReference type="AlphaFoldDB" id="A0A9D9I2R4"/>